<dbReference type="GO" id="GO:0015074">
    <property type="term" value="P:DNA integration"/>
    <property type="evidence" value="ECO:0007669"/>
    <property type="project" value="InterPro"/>
</dbReference>
<sequence length="477" mass="54843">MKILFRKILELHAQNVSQRKIAVITGNSRTKVSEVIHLAEEQNYGLFKPSTVRKYVKELREKYKIEKKIKQRQYAAVPELPMGLQGQMDFGETTQLTTTGTRIKLYFFAFVLSHSRYKYLEWQRTPFTTDDLVRCLLHTFQFLGGKPKQIVFDQDRIIMVDENSGDLVFTQAFQAFKASEHLEVYACRGSDPESKGKIENVVQFVKKGFARGRVFTNLESWNEESCAWLKRRGNGKQHNGTKKIPAIVFETERAHLQPIAYNHEITAKEVIKRAVREDNTIMYRSNRYSVPLGTYDCNQKKEVVLEIKEDKLNIVDLKTGEILADHQLTQASGKLIQRSCDRRNSGIELTRLTAEAIKLFPNAKPAHKFIKLLAAKYPRYLRDQLNIILKLGGDYSDKEMNQALHYCLKNQLISANDLKAAIKKLPQYQKHLAAVKTETKSLPLAKETKVKLKPYQPEVRSLEVYTNILKGDGDGTD</sequence>
<dbReference type="GO" id="GO:0003676">
    <property type="term" value="F:nucleic acid binding"/>
    <property type="evidence" value="ECO:0007669"/>
    <property type="project" value="InterPro"/>
</dbReference>
<dbReference type="Gene3D" id="3.30.420.10">
    <property type="entry name" value="Ribonuclease H-like superfamily/Ribonuclease H"/>
    <property type="match status" value="1"/>
</dbReference>
<gene>
    <name evidence="2" type="ORF">KIMC2_20960</name>
</gene>
<evidence type="ECO:0000313" key="3">
    <source>
        <dbReference type="Proteomes" id="UP001321804"/>
    </source>
</evidence>
<dbReference type="InterPro" id="IPR001584">
    <property type="entry name" value="Integrase_cat-core"/>
</dbReference>
<dbReference type="InterPro" id="IPR036397">
    <property type="entry name" value="RNaseH_sf"/>
</dbReference>
<reference evidence="2 3" key="1">
    <citation type="journal article" date="2023" name="Microbiol. Spectr.">
        <title>Symbiosis of Carpenter Bees with Uncharacterized Lactic Acid Bacteria Showing NAD Auxotrophy.</title>
        <authorList>
            <person name="Kawasaki S."/>
            <person name="Ozawa K."/>
            <person name="Mori T."/>
            <person name="Yamamoto A."/>
            <person name="Ito M."/>
            <person name="Ohkuma M."/>
            <person name="Sakamoto M."/>
            <person name="Matsutani M."/>
        </authorList>
    </citation>
    <scope>NUCLEOTIDE SEQUENCE [LARGE SCALE GENOMIC DNA]</scope>
    <source>
        <strain evidence="2 3">KimC2</strain>
    </source>
</reference>
<dbReference type="PROSITE" id="PS50994">
    <property type="entry name" value="INTEGRASE"/>
    <property type="match status" value="1"/>
</dbReference>
<accession>A0AAU9D1E2</accession>
<dbReference type="AlphaFoldDB" id="A0AAU9D1E2"/>
<dbReference type="PANTHER" id="PTHR35004">
    <property type="entry name" value="TRANSPOSASE RV3428C-RELATED"/>
    <property type="match status" value="1"/>
</dbReference>
<keyword evidence="3" id="KW-1185">Reference proteome</keyword>
<feature type="domain" description="Integrase catalytic" evidence="1">
    <location>
        <begin position="77"/>
        <end position="253"/>
    </location>
</feature>
<protein>
    <recommendedName>
        <fullName evidence="1">Integrase catalytic domain-containing protein</fullName>
    </recommendedName>
</protein>
<name>A0AAU9D1E2_9LACO</name>
<proteinExistence type="predicted"/>
<organism evidence="2 3">
    <name type="scientific">Xylocopilactobacillus apis</name>
    <dbReference type="NCBI Taxonomy" id="2932183"/>
    <lineage>
        <taxon>Bacteria</taxon>
        <taxon>Bacillati</taxon>
        <taxon>Bacillota</taxon>
        <taxon>Bacilli</taxon>
        <taxon>Lactobacillales</taxon>
        <taxon>Lactobacillaceae</taxon>
        <taxon>Xylocopilactobacillus</taxon>
    </lineage>
</organism>
<evidence type="ECO:0000259" key="1">
    <source>
        <dbReference type="PROSITE" id="PS50994"/>
    </source>
</evidence>
<evidence type="ECO:0000313" key="2">
    <source>
        <dbReference type="EMBL" id="BDR57534.1"/>
    </source>
</evidence>
<dbReference type="KEGG" id="xak:KIMC2_20960"/>
<dbReference type="InterPro" id="IPR012337">
    <property type="entry name" value="RNaseH-like_sf"/>
</dbReference>
<dbReference type="EMBL" id="AP026801">
    <property type="protein sequence ID" value="BDR57534.1"/>
    <property type="molecule type" value="Genomic_DNA"/>
</dbReference>
<dbReference type="SUPFAM" id="SSF53098">
    <property type="entry name" value="Ribonuclease H-like"/>
    <property type="match status" value="1"/>
</dbReference>
<dbReference type="Proteomes" id="UP001321804">
    <property type="component" value="Chromosome"/>
</dbReference>
<dbReference type="RefSeq" id="WP_317696680.1">
    <property type="nucleotide sequence ID" value="NZ_AP026801.1"/>
</dbReference>